<evidence type="ECO:0000259" key="7">
    <source>
        <dbReference type="Pfam" id="PF00082"/>
    </source>
</evidence>
<evidence type="ECO:0000256" key="4">
    <source>
        <dbReference type="ARBA" id="ARBA00022825"/>
    </source>
</evidence>
<dbReference type="InterPro" id="IPR015500">
    <property type="entry name" value="Peptidase_S8_subtilisin-rel"/>
</dbReference>
<evidence type="ECO:0000313" key="8">
    <source>
        <dbReference type="EMBL" id="WWV65971.1"/>
    </source>
</evidence>
<feature type="active site" description="Charge relay system" evidence="5">
    <location>
        <position position="213"/>
    </location>
</feature>
<dbReference type="InterPro" id="IPR036852">
    <property type="entry name" value="Peptidase_S8/S53_dom_sf"/>
</dbReference>
<dbReference type="CDD" id="cd07493">
    <property type="entry name" value="Peptidases_S8_9"/>
    <property type="match status" value="1"/>
</dbReference>
<feature type="active site" description="Charge relay system" evidence="5">
    <location>
        <position position="177"/>
    </location>
</feature>
<keyword evidence="4 5" id="KW-0720">Serine protease</keyword>
<dbReference type="Pfam" id="PF00082">
    <property type="entry name" value="Peptidase_S8"/>
    <property type="match status" value="1"/>
</dbReference>
<evidence type="ECO:0000256" key="1">
    <source>
        <dbReference type="ARBA" id="ARBA00011073"/>
    </source>
</evidence>
<keyword evidence="2 5" id="KW-0645">Protease</keyword>
<evidence type="ECO:0000256" key="6">
    <source>
        <dbReference type="SAM" id="SignalP"/>
    </source>
</evidence>
<protein>
    <submittedName>
        <fullName evidence="8">S8 family serine peptidase</fullName>
    </submittedName>
</protein>
<dbReference type="PANTHER" id="PTHR43806">
    <property type="entry name" value="PEPTIDASE S8"/>
    <property type="match status" value="1"/>
</dbReference>
<feature type="signal peptide" evidence="6">
    <location>
        <begin position="1"/>
        <end position="18"/>
    </location>
</feature>
<accession>A0ABZ2IK86</accession>
<evidence type="ECO:0000256" key="5">
    <source>
        <dbReference type="PROSITE-ProRule" id="PRU01240"/>
    </source>
</evidence>
<dbReference type="InterPro" id="IPR023827">
    <property type="entry name" value="Peptidase_S8_Asp-AS"/>
</dbReference>
<dbReference type="SUPFAM" id="SSF52743">
    <property type="entry name" value="Subtilisin-like"/>
    <property type="match status" value="1"/>
</dbReference>
<reference evidence="8 9" key="1">
    <citation type="submission" date="2024-02" db="EMBL/GenBank/DDBJ databases">
        <title>Whole genome sequencing of Parabacteroides sp. AD58.</title>
        <authorList>
            <person name="Chaplin A.V."/>
            <person name="Pikina A.P."/>
            <person name="Sokolova S.R."/>
            <person name="Korostin D.O."/>
            <person name="Efimov B.A."/>
        </authorList>
    </citation>
    <scope>NUCLEOTIDE SEQUENCE [LARGE SCALE GENOMIC DNA]</scope>
    <source>
        <strain evidence="8 9">AD58</strain>
    </source>
</reference>
<keyword evidence="9" id="KW-1185">Reference proteome</keyword>
<keyword evidence="6" id="KW-0732">Signal</keyword>
<dbReference type="EMBL" id="CP146284">
    <property type="protein sequence ID" value="WWV65971.1"/>
    <property type="molecule type" value="Genomic_DNA"/>
</dbReference>
<dbReference type="InterPro" id="IPR000209">
    <property type="entry name" value="Peptidase_S8/S53_dom"/>
</dbReference>
<organism evidence="8 9">
    <name type="scientific">Parabacteroides absconsus</name>
    <dbReference type="NCBI Taxonomy" id="2951805"/>
    <lineage>
        <taxon>Bacteria</taxon>
        <taxon>Pseudomonadati</taxon>
        <taxon>Bacteroidota</taxon>
        <taxon>Bacteroidia</taxon>
        <taxon>Bacteroidales</taxon>
        <taxon>Tannerellaceae</taxon>
        <taxon>Parabacteroides</taxon>
    </lineage>
</organism>
<proteinExistence type="inferred from homology"/>
<keyword evidence="3 5" id="KW-0378">Hydrolase</keyword>
<comment type="similarity">
    <text evidence="1 5">Belongs to the peptidase S8 family.</text>
</comment>
<dbReference type="PROSITE" id="PS00136">
    <property type="entry name" value="SUBTILASE_ASP"/>
    <property type="match status" value="1"/>
</dbReference>
<sequence length="456" mass="50548">MKYWLLFLCLFAAVPSWSENTYYRFRVYLKDKGNQTCNTDHPEAFLSEAAILRREQQQIPVSYSDLPISNSYKEQLANCGCALITESRWLSTVVVEYPDSSLVEKLKRLAFVDSVCWVWKGKHIPLQESDHTETLHIDKKTLRNRYGYAQKQIRMMKGDKLHKRGFKGKGMRIAVIDAGFTDVNRIDAFASTHIEGTRNIVYPGKTVYASDAHGTKVLSCLAANLPGIMTGTAPEATYWLIKSEDSNGESPIEQDYWAAAVEYADSVGAYIISSSLGYFDFDEPATDYTHEDLTGRKAFISQAAQMAAEKGLLVFTSAGNEGNTRWEKITVPADTPDILTVGAVTEKQKRSDFSSMGPTANGRIKPDVAAMGTNCCVIEPGGFIRQANGTSFSTPILAGLGACLWQALPQLNAAEIRVLIRQYASQAKQPDNELGYGVPNMYKSYKAGLKDGSKRR</sequence>
<feature type="active site" description="Charge relay system" evidence="5">
    <location>
        <position position="391"/>
    </location>
</feature>
<dbReference type="RefSeq" id="WP_251966933.1">
    <property type="nucleotide sequence ID" value="NZ_CP146284.1"/>
</dbReference>
<name>A0ABZ2IK86_9BACT</name>
<dbReference type="PANTHER" id="PTHR43806:SF67">
    <property type="entry name" value="EGF-LIKE DOMAIN-CONTAINING PROTEIN"/>
    <property type="match status" value="1"/>
</dbReference>
<evidence type="ECO:0000256" key="3">
    <source>
        <dbReference type="ARBA" id="ARBA00022801"/>
    </source>
</evidence>
<dbReference type="Gene3D" id="3.40.50.200">
    <property type="entry name" value="Peptidase S8/S53 domain"/>
    <property type="match status" value="1"/>
</dbReference>
<feature type="chain" id="PRO_5046921356" evidence="6">
    <location>
        <begin position="19"/>
        <end position="456"/>
    </location>
</feature>
<gene>
    <name evidence="8" type="ORF">NEE14_013375</name>
</gene>
<dbReference type="Proteomes" id="UP001320603">
    <property type="component" value="Chromosome"/>
</dbReference>
<feature type="domain" description="Peptidase S8/S53" evidence="7">
    <location>
        <begin position="168"/>
        <end position="437"/>
    </location>
</feature>
<evidence type="ECO:0000313" key="9">
    <source>
        <dbReference type="Proteomes" id="UP001320603"/>
    </source>
</evidence>
<dbReference type="PIRSF" id="PIRSF037903">
    <property type="entry name" value="Subtilisin_rel_GFO_2223"/>
    <property type="match status" value="1"/>
</dbReference>
<dbReference type="PRINTS" id="PR00723">
    <property type="entry name" value="SUBTILISIN"/>
</dbReference>
<dbReference type="InterPro" id="IPR050131">
    <property type="entry name" value="Peptidase_S8_subtilisin-like"/>
</dbReference>
<dbReference type="InterPro" id="IPR017317">
    <property type="entry name" value="Pept_S8_subtilisin_bacteroid-2"/>
</dbReference>
<dbReference type="PROSITE" id="PS51892">
    <property type="entry name" value="SUBTILASE"/>
    <property type="match status" value="1"/>
</dbReference>
<evidence type="ECO:0000256" key="2">
    <source>
        <dbReference type="ARBA" id="ARBA00022670"/>
    </source>
</evidence>